<evidence type="ECO:0000313" key="1">
    <source>
        <dbReference type="EMBL" id="KKN80790.1"/>
    </source>
</evidence>
<protein>
    <submittedName>
        <fullName evidence="1">Uncharacterized protein</fullName>
    </submittedName>
</protein>
<proteinExistence type="predicted"/>
<dbReference type="EMBL" id="LAZR01000225">
    <property type="protein sequence ID" value="KKN80790.1"/>
    <property type="molecule type" value="Genomic_DNA"/>
</dbReference>
<reference evidence="1" key="1">
    <citation type="journal article" date="2015" name="Nature">
        <title>Complex archaea that bridge the gap between prokaryotes and eukaryotes.</title>
        <authorList>
            <person name="Spang A."/>
            <person name="Saw J.H."/>
            <person name="Jorgensen S.L."/>
            <person name="Zaremba-Niedzwiedzka K."/>
            <person name="Martijn J."/>
            <person name="Lind A.E."/>
            <person name="van Eijk R."/>
            <person name="Schleper C."/>
            <person name="Guy L."/>
            <person name="Ettema T.J."/>
        </authorList>
    </citation>
    <scope>NUCLEOTIDE SEQUENCE</scope>
</reference>
<gene>
    <name evidence="1" type="ORF">LCGC14_0325960</name>
</gene>
<sequence length="181" mass="21026">MTVREKLEKMLYDCGLWPADARAIFDFMLERDSDGVYKTMQWSDPIEGEGAYPKQLLAGIWLDLQCHAANWLAEQKPQHFARVIAPDMIETDDRHWWDSFDNCEREVSAKFFVRACQKAGGWTVAKHQLDAEDKYDYLFNGLIERGWIIDNRDSTYTATHKFIYHALAHFPAVQESEATDA</sequence>
<dbReference type="AlphaFoldDB" id="A0A0F9THX0"/>
<accession>A0A0F9THX0</accession>
<comment type="caution">
    <text evidence="1">The sequence shown here is derived from an EMBL/GenBank/DDBJ whole genome shotgun (WGS) entry which is preliminary data.</text>
</comment>
<name>A0A0F9THX0_9ZZZZ</name>
<organism evidence="1">
    <name type="scientific">marine sediment metagenome</name>
    <dbReference type="NCBI Taxonomy" id="412755"/>
    <lineage>
        <taxon>unclassified sequences</taxon>
        <taxon>metagenomes</taxon>
        <taxon>ecological metagenomes</taxon>
    </lineage>
</organism>